<evidence type="ECO:0000313" key="11">
    <source>
        <dbReference type="Proteomes" id="UP000077755"/>
    </source>
</evidence>
<dbReference type="EC" id="2.7.11.1" evidence="1"/>
<dbReference type="InterPro" id="IPR011009">
    <property type="entry name" value="Kinase-like_dom_sf"/>
</dbReference>
<dbReference type="InterPro" id="IPR000719">
    <property type="entry name" value="Prot_kinase_dom"/>
</dbReference>
<keyword evidence="3" id="KW-0808">Transferase</keyword>
<keyword evidence="5" id="KW-0418">Kinase</keyword>
<protein>
    <recommendedName>
        <fullName evidence="1">non-specific serine/threonine protein kinase</fullName>
        <ecNumber evidence="1">2.7.11.1</ecNumber>
    </recommendedName>
</protein>
<proteinExistence type="predicted"/>
<evidence type="ECO:0000256" key="4">
    <source>
        <dbReference type="ARBA" id="ARBA00022741"/>
    </source>
</evidence>
<name>A0AAF0XUU8_DAUCS</name>
<reference evidence="10" key="2">
    <citation type="submission" date="2022-03" db="EMBL/GenBank/DDBJ databases">
        <title>Draft title - Genomic analysis of global carrot germplasm unveils the trajectory of domestication and the origin of high carotenoid orange carrot.</title>
        <authorList>
            <person name="Iorizzo M."/>
            <person name="Ellison S."/>
            <person name="Senalik D."/>
            <person name="Macko-Podgorni A."/>
            <person name="Grzebelus D."/>
            <person name="Bostan H."/>
            <person name="Rolling W."/>
            <person name="Curaba J."/>
            <person name="Simon P."/>
        </authorList>
    </citation>
    <scope>NUCLEOTIDE SEQUENCE</scope>
    <source>
        <tissue evidence="10">Leaf</tissue>
    </source>
</reference>
<organism evidence="10 11">
    <name type="scientific">Daucus carota subsp. sativus</name>
    <name type="common">Carrot</name>
    <dbReference type="NCBI Taxonomy" id="79200"/>
    <lineage>
        <taxon>Eukaryota</taxon>
        <taxon>Viridiplantae</taxon>
        <taxon>Streptophyta</taxon>
        <taxon>Embryophyta</taxon>
        <taxon>Tracheophyta</taxon>
        <taxon>Spermatophyta</taxon>
        <taxon>Magnoliopsida</taxon>
        <taxon>eudicotyledons</taxon>
        <taxon>Gunneridae</taxon>
        <taxon>Pentapetalae</taxon>
        <taxon>asterids</taxon>
        <taxon>campanulids</taxon>
        <taxon>Apiales</taxon>
        <taxon>Apiaceae</taxon>
        <taxon>Apioideae</taxon>
        <taxon>Scandiceae</taxon>
        <taxon>Daucinae</taxon>
        <taxon>Daucus</taxon>
        <taxon>Daucus sect. Daucus</taxon>
    </lineage>
</organism>
<dbReference type="PANTHER" id="PTHR48007">
    <property type="entry name" value="LEUCINE-RICH REPEAT RECEPTOR-LIKE PROTEIN KINASE PXC1"/>
    <property type="match status" value="1"/>
</dbReference>
<dbReference type="EMBL" id="CP093351">
    <property type="protein sequence ID" value="WOH14703.1"/>
    <property type="molecule type" value="Genomic_DNA"/>
</dbReference>
<dbReference type="InterPro" id="IPR046959">
    <property type="entry name" value="PRK1-6/SRF4-like"/>
</dbReference>
<dbReference type="GO" id="GO:0004713">
    <property type="term" value="F:protein tyrosine kinase activity"/>
    <property type="evidence" value="ECO:0007669"/>
    <property type="project" value="InterPro"/>
</dbReference>
<comment type="catalytic activity">
    <reaction evidence="7">
        <text>L-threonyl-[protein] + ATP = O-phospho-L-threonyl-[protein] + ADP + H(+)</text>
        <dbReference type="Rhea" id="RHEA:46608"/>
        <dbReference type="Rhea" id="RHEA-COMP:11060"/>
        <dbReference type="Rhea" id="RHEA-COMP:11605"/>
        <dbReference type="ChEBI" id="CHEBI:15378"/>
        <dbReference type="ChEBI" id="CHEBI:30013"/>
        <dbReference type="ChEBI" id="CHEBI:30616"/>
        <dbReference type="ChEBI" id="CHEBI:61977"/>
        <dbReference type="ChEBI" id="CHEBI:456216"/>
        <dbReference type="EC" id="2.7.11.1"/>
    </reaction>
</comment>
<accession>A0AAF0XUU8</accession>
<gene>
    <name evidence="10" type="ORF">DCAR_0934225</name>
</gene>
<dbReference type="AlphaFoldDB" id="A0AAF0XUU8"/>
<dbReference type="Pfam" id="PF07714">
    <property type="entry name" value="PK_Tyr_Ser-Thr"/>
    <property type="match status" value="1"/>
</dbReference>
<dbReference type="InterPro" id="IPR001245">
    <property type="entry name" value="Ser-Thr/Tyr_kinase_cat_dom"/>
</dbReference>
<dbReference type="InterPro" id="IPR020635">
    <property type="entry name" value="Tyr_kinase_cat_dom"/>
</dbReference>
<sequence>MPNYSFFRSTGRYGQPSLSLSWATRLRIAKGIARGLAYLHECSPRKFVHGNIKPSNILLDNEFQPYISDFGLNRLIEITGNNPSTGGLIEKWDVYSFGVVLLELLTGKSSELSSAAASTSAEALNLVRWAKKGSEDENPLTDMVDPLLLKEVHAKKEVLSVFHLALACTDEDPEIRPRMKTVSETLEKVRP</sequence>
<dbReference type="GO" id="GO:0004674">
    <property type="term" value="F:protein serine/threonine kinase activity"/>
    <property type="evidence" value="ECO:0007669"/>
    <property type="project" value="UniProtKB-KW"/>
</dbReference>
<dbReference type="Proteomes" id="UP000077755">
    <property type="component" value="Chromosome 9"/>
</dbReference>
<dbReference type="SUPFAM" id="SSF56112">
    <property type="entry name" value="Protein kinase-like (PK-like)"/>
    <property type="match status" value="1"/>
</dbReference>
<evidence type="ECO:0000256" key="8">
    <source>
        <dbReference type="ARBA" id="ARBA00048679"/>
    </source>
</evidence>
<evidence type="ECO:0000256" key="3">
    <source>
        <dbReference type="ARBA" id="ARBA00022679"/>
    </source>
</evidence>
<dbReference type="FunFam" id="1.10.510.10:FF:001023">
    <property type="entry name" value="Os07g0541700 protein"/>
    <property type="match status" value="1"/>
</dbReference>
<dbReference type="Gene3D" id="1.10.510.10">
    <property type="entry name" value="Transferase(Phosphotransferase) domain 1"/>
    <property type="match status" value="1"/>
</dbReference>
<comment type="catalytic activity">
    <reaction evidence="8">
        <text>L-seryl-[protein] + ATP = O-phospho-L-seryl-[protein] + ADP + H(+)</text>
        <dbReference type="Rhea" id="RHEA:17989"/>
        <dbReference type="Rhea" id="RHEA-COMP:9863"/>
        <dbReference type="Rhea" id="RHEA-COMP:11604"/>
        <dbReference type="ChEBI" id="CHEBI:15378"/>
        <dbReference type="ChEBI" id="CHEBI:29999"/>
        <dbReference type="ChEBI" id="CHEBI:30616"/>
        <dbReference type="ChEBI" id="CHEBI:83421"/>
        <dbReference type="ChEBI" id="CHEBI:456216"/>
        <dbReference type="EC" id="2.7.11.1"/>
    </reaction>
</comment>
<dbReference type="SMART" id="SM00219">
    <property type="entry name" value="TyrKc"/>
    <property type="match status" value="1"/>
</dbReference>
<dbReference type="GO" id="GO:0005524">
    <property type="term" value="F:ATP binding"/>
    <property type="evidence" value="ECO:0007669"/>
    <property type="project" value="UniProtKB-KW"/>
</dbReference>
<evidence type="ECO:0000259" key="9">
    <source>
        <dbReference type="PROSITE" id="PS50011"/>
    </source>
</evidence>
<dbReference type="PROSITE" id="PS50011">
    <property type="entry name" value="PROTEIN_KINASE_DOM"/>
    <property type="match status" value="1"/>
</dbReference>
<evidence type="ECO:0000256" key="7">
    <source>
        <dbReference type="ARBA" id="ARBA00047899"/>
    </source>
</evidence>
<evidence type="ECO:0000256" key="2">
    <source>
        <dbReference type="ARBA" id="ARBA00022527"/>
    </source>
</evidence>
<dbReference type="PANTHER" id="PTHR48007:SF36">
    <property type="entry name" value="RECEPTOR PROTEIN KINASE-LIKE PROTEIN ZAR1"/>
    <property type="match status" value="1"/>
</dbReference>
<keyword evidence="11" id="KW-1185">Reference proteome</keyword>
<keyword evidence="6" id="KW-0067">ATP-binding</keyword>
<evidence type="ECO:0000256" key="6">
    <source>
        <dbReference type="ARBA" id="ARBA00022840"/>
    </source>
</evidence>
<evidence type="ECO:0000256" key="5">
    <source>
        <dbReference type="ARBA" id="ARBA00022777"/>
    </source>
</evidence>
<reference evidence="10" key="1">
    <citation type="journal article" date="2016" name="Nat. Genet.">
        <title>A high-quality carrot genome assembly provides new insights into carotenoid accumulation and asterid genome evolution.</title>
        <authorList>
            <person name="Iorizzo M."/>
            <person name="Ellison S."/>
            <person name="Senalik D."/>
            <person name="Zeng P."/>
            <person name="Satapoomin P."/>
            <person name="Huang J."/>
            <person name="Bowman M."/>
            <person name="Iovene M."/>
            <person name="Sanseverino W."/>
            <person name="Cavagnaro P."/>
            <person name="Yildiz M."/>
            <person name="Macko-Podgorni A."/>
            <person name="Moranska E."/>
            <person name="Grzebelus E."/>
            <person name="Grzebelus D."/>
            <person name="Ashrafi H."/>
            <person name="Zheng Z."/>
            <person name="Cheng S."/>
            <person name="Spooner D."/>
            <person name="Van Deynze A."/>
            <person name="Simon P."/>
        </authorList>
    </citation>
    <scope>NUCLEOTIDE SEQUENCE</scope>
    <source>
        <tissue evidence="10">Leaf</tissue>
    </source>
</reference>
<evidence type="ECO:0000256" key="1">
    <source>
        <dbReference type="ARBA" id="ARBA00012513"/>
    </source>
</evidence>
<keyword evidence="4" id="KW-0547">Nucleotide-binding</keyword>
<feature type="domain" description="Protein kinase" evidence="9">
    <location>
        <begin position="1"/>
        <end position="191"/>
    </location>
</feature>
<evidence type="ECO:0000313" key="10">
    <source>
        <dbReference type="EMBL" id="WOH14703.1"/>
    </source>
</evidence>
<keyword evidence="2" id="KW-0723">Serine/threonine-protein kinase</keyword>